<feature type="compositionally biased region" description="Polar residues" evidence="1">
    <location>
        <begin position="1"/>
        <end position="23"/>
    </location>
</feature>
<feature type="domain" description="DNA2/NAM7 helicase helicase" evidence="2">
    <location>
        <begin position="283"/>
        <end position="519"/>
    </location>
</feature>
<dbReference type="Proteomes" id="UP001642409">
    <property type="component" value="Unassembled WGS sequence"/>
</dbReference>
<protein>
    <submittedName>
        <fullName evidence="3">Putative</fullName>
    </submittedName>
</protein>
<accession>A0AA86NWT4</accession>
<feature type="region of interest" description="Disordered" evidence="1">
    <location>
        <begin position="1"/>
        <end position="24"/>
    </location>
</feature>
<dbReference type="SUPFAM" id="SSF52540">
    <property type="entry name" value="P-loop containing nucleoside triphosphate hydrolases"/>
    <property type="match status" value="1"/>
</dbReference>
<name>A0AA86NWT4_9EUKA</name>
<dbReference type="EMBL" id="CAXDID020000003">
    <property type="protein sequence ID" value="CAL5972340.1"/>
    <property type="molecule type" value="Genomic_DNA"/>
</dbReference>
<dbReference type="AlphaFoldDB" id="A0AA86NWT4"/>
<evidence type="ECO:0000256" key="1">
    <source>
        <dbReference type="SAM" id="MobiDB-lite"/>
    </source>
</evidence>
<sequence length="737" mass="85135">MSESSQEYTESNQDSQSMNSSFEEASFMDNQDIEIGDNEMDQEFQALIEISDPEVLEERINEEVARLDLIQLTYGNTKDFVTQWKKCCVLDLKYQELKQPKTINDVDVDDCEWRVLTPVQQQGDVIYQLVTNTIIKSTAQSGLLQIMMRKSMKEFEVIYNRNQQDAIIAEIKDASTTNMSKFMDMQIFSQQPQIQVRKNANGETKIYTVESFTVNAQNISLICDGFNAKPLIQRIHKSFDKLYRSQFKQIVIGQPDDLNYNPMSTISKNQLEKMKRQILNSTKFNQLQKQALQNAVTEKVSLISGLAGTGKTYALCSIAKLYNHNNNKVLMCAPNQASMNAICDHLDNLNIQHVRVYAKSLNDQLFTQDSSKISNNYRTNELHHIGVDRLIAKMELNDNIDFSESEIAMLKIIVNYGHEIDAQKIIQLFGQSQGDHFADKDERAVFKSIKEKYEKITQQILKETSIIVTSAFVCGDSRFSSFHFDVGLIDDCSRLNQYQTIVPIMKCSKRLVLASDQNQHRVRTRLAELMTKNFGFSLFDNLVELKSAKHVILREQMRCHPKLCLLDTFSYQKEVQHFTEAGNFINLRKFPCALYSVRKDDFYDPKQHQLESVLTELIGLYRVKDIAIIIPQQEEKETIERLITDINIKLKPDRVSIQILTPNEITGKEFDAVVLSLFSGKHQSHKYRKNLLETVLTRHKRVLVAFGNHVNRPIHDFFKDNNANIDWRKDLDEESEQ</sequence>
<organism evidence="3">
    <name type="scientific">Hexamita inflata</name>
    <dbReference type="NCBI Taxonomy" id="28002"/>
    <lineage>
        <taxon>Eukaryota</taxon>
        <taxon>Metamonada</taxon>
        <taxon>Diplomonadida</taxon>
        <taxon>Hexamitidae</taxon>
        <taxon>Hexamitinae</taxon>
        <taxon>Hexamita</taxon>
    </lineage>
</organism>
<evidence type="ECO:0000313" key="5">
    <source>
        <dbReference type="Proteomes" id="UP001642409"/>
    </source>
</evidence>
<dbReference type="Gene3D" id="3.40.50.300">
    <property type="entry name" value="P-loop containing nucleotide triphosphate hydrolases"/>
    <property type="match status" value="2"/>
</dbReference>
<keyword evidence="5" id="KW-1185">Reference proteome</keyword>
<dbReference type="EMBL" id="CATOUU010000380">
    <property type="protein sequence ID" value="CAI9927299.1"/>
    <property type="molecule type" value="Genomic_DNA"/>
</dbReference>
<evidence type="ECO:0000313" key="4">
    <source>
        <dbReference type="EMBL" id="CAL5972340.1"/>
    </source>
</evidence>
<proteinExistence type="predicted"/>
<gene>
    <name evidence="3" type="ORF">HINF_LOCUS14944</name>
    <name evidence="4" type="ORF">HINF_LOCUS1856</name>
</gene>
<evidence type="ECO:0000313" key="3">
    <source>
        <dbReference type="EMBL" id="CAI9927299.1"/>
    </source>
</evidence>
<reference evidence="3" key="1">
    <citation type="submission" date="2023-06" db="EMBL/GenBank/DDBJ databases">
        <authorList>
            <person name="Kurt Z."/>
        </authorList>
    </citation>
    <scope>NUCLEOTIDE SEQUENCE</scope>
</reference>
<dbReference type="PANTHER" id="PTHR43788">
    <property type="entry name" value="DNA2/NAM7 HELICASE FAMILY MEMBER"/>
    <property type="match status" value="1"/>
</dbReference>
<comment type="caution">
    <text evidence="3">The sequence shown here is derived from an EMBL/GenBank/DDBJ whole genome shotgun (WGS) entry which is preliminary data.</text>
</comment>
<dbReference type="InterPro" id="IPR050534">
    <property type="entry name" value="Coronavir_polyprotein_1ab"/>
</dbReference>
<reference evidence="4 5" key="2">
    <citation type="submission" date="2024-07" db="EMBL/GenBank/DDBJ databases">
        <authorList>
            <person name="Akdeniz Z."/>
        </authorList>
    </citation>
    <scope>NUCLEOTIDE SEQUENCE [LARGE SCALE GENOMIC DNA]</scope>
</reference>
<dbReference type="Pfam" id="PF13086">
    <property type="entry name" value="AAA_11"/>
    <property type="match status" value="1"/>
</dbReference>
<dbReference type="InterPro" id="IPR041677">
    <property type="entry name" value="DNA2/NAM7_AAA_11"/>
</dbReference>
<dbReference type="GO" id="GO:0043139">
    <property type="term" value="F:5'-3' DNA helicase activity"/>
    <property type="evidence" value="ECO:0007669"/>
    <property type="project" value="TreeGrafter"/>
</dbReference>
<evidence type="ECO:0000259" key="2">
    <source>
        <dbReference type="Pfam" id="PF13086"/>
    </source>
</evidence>
<dbReference type="PANTHER" id="PTHR43788:SF8">
    <property type="entry name" value="DNA-BINDING PROTEIN SMUBP-2"/>
    <property type="match status" value="1"/>
</dbReference>
<dbReference type="InterPro" id="IPR027417">
    <property type="entry name" value="P-loop_NTPase"/>
</dbReference>